<feature type="transmembrane region" description="Helical" evidence="1">
    <location>
        <begin position="40"/>
        <end position="61"/>
    </location>
</feature>
<dbReference type="HOGENOM" id="CLU_048479_0_2_1"/>
<name>F8NUB1_SERL9</name>
<dbReference type="OrthoDB" id="4347at2759"/>
<dbReference type="PANTHER" id="PTHR28110:SF1">
    <property type="entry name" value="TRANSMEMBRANE PROTEIN"/>
    <property type="match status" value="1"/>
</dbReference>
<dbReference type="GeneID" id="18818829"/>
<evidence type="ECO:0000256" key="1">
    <source>
        <dbReference type="SAM" id="Phobius"/>
    </source>
</evidence>
<dbReference type="Proteomes" id="UP000008064">
    <property type="component" value="Unassembled WGS sequence"/>
</dbReference>
<sequence>MSLLPSPILSSRRRSFRRDTPNPSLLNADFLFGRARITNLGVIILSALASLSFLYNLAFIFSPTPTIPNPYRTHDSLAGYEAQQSILSTINRTEEAEQLSHLIIVPGHAIWTGVWAEQTLDEDYWVLEDYQRGHSAARLSAFVSHITRGAELALGDQRSLLVFSGGQTRIGSTTTEAESYMRLALTTNVFLSASSTPSTRDEIPFSRATTENYALDSFENLLFSIARFHEYTGRYPKQITVVGYEMKRRRFTELHRAAIRWSEARFGYVGIDPVGEGGAKALEGEFQNGYMPYTVDTYGCHDYLLQKRRLRNVFARFHSYFSSSPELGGLLSWCPGGVGESMTKIYEGPLPWDILGEYIV</sequence>
<dbReference type="KEGG" id="sla:SERLADRAFT_464968"/>
<gene>
    <name evidence="2" type="ORF">SERLADRAFT_464968</name>
</gene>
<keyword evidence="1" id="KW-0812">Transmembrane</keyword>
<reference evidence="2" key="1">
    <citation type="submission" date="2011-04" db="EMBL/GenBank/DDBJ databases">
        <title>Evolution of plant cell wall degrading machinery underlies the functional diversity of forest fungi.</title>
        <authorList>
            <consortium name="US DOE Joint Genome Institute (JGI-PGF)"/>
            <person name="Eastwood D.C."/>
            <person name="Floudas D."/>
            <person name="Binder M."/>
            <person name="Majcherczyk A."/>
            <person name="Schneider P."/>
            <person name="Aerts A."/>
            <person name="Asiegbu F.O."/>
            <person name="Baker S.E."/>
            <person name="Barry K."/>
            <person name="Bendiksby M."/>
            <person name="Blumentritt M."/>
            <person name="Coutinho P.M."/>
            <person name="Cullen D."/>
            <person name="Cullen D."/>
            <person name="Gathman A."/>
            <person name="Goodell B."/>
            <person name="Henrissat B."/>
            <person name="Ihrmark K."/>
            <person name="Kauserud H."/>
            <person name="Kohler A."/>
            <person name="LaButti K."/>
            <person name="Lapidus A."/>
            <person name="Lavin J.L."/>
            <person name="Lee Y.-H."/>
            <person name="Lindquist E."/>
            <person name="Lilly W."/>
            <person name="Lucas S."/>
            <person name="Morin E."/>
            <person name="Murat C."/>
            <person name="Oguiza J.A."/>
            <person name="Park J."/>
            <person name="Pisabarro A.G."/>
            <person name="Riley R."/>
            <person name="Rosling A."/>
            <person name="Salamov A."/>
            <person name="Schmidt O."/>
            <person name="Schmutz J."/>
            <person name="Skrede I."/>
            <person name="Stenlid J."/>
            <person name="Wiebenga A."/>
            <person name="Xie X."/>
            <person name="Kues U."/>
            <person name="Hibbett D.S."/>
            <person name="Hoffmeister D."/>
            <person name="Hogberg N."/>
            <person name="Martin F."/>
            <person name="Grigoriev I.V."/>
            <person name="Watkinson S.C."/>
        </authorList>
    </citation>
    <scope>NUCLEOTIDE SEQUENCE</scope>
    <source>
        <strain evidence="2">S7.9</strain>
    </source>
</reference>
<keyword evidence="1" id="KW-1133">Transmembrane helix</keyword>
<protein>
    <recommendedName>
        <fullName evidence="3">DUF218 domain-containing protein</fullName>
    </recommendedName>
</protein>
<proteinExistence type="predicted"/>
<dbReference type="EMBL" id="GL945433">
    <property type="protein sequence ID" value="EGO25185.1"/>
    <property type="molecule type" value="Genomic_DNA"/>
</dbReference>
<accession>F8NUB1</accession>
<dbReference type="RefSeq" id="XP_007317307.1">
    <property type="nucleotide sequence ID" value="XM_007317245.1"/>
</dbReference>
<dbReference type="GO" id="GO:0005737">
    <property type="term" value="C:cytoplasm"/>
    <property type="evidence" value="ECO:0007669"/>
    <property type="project" value="TreeGrafter"/>
</dbReference>
<evidence type="ECO:0000313" key="2">
    <source>
        <dbReference type="EMBL" id="EGO25185.1"/>
    </source>
</evidence>
<evidence type="ECO:0008006" key="3">
    <source>
        <dbReference type="Google" id="ProtNLM"/>
    </source>
</evidence>
<dbReference type="AlphaFoldDB" id="F8NUB1"/>
<dbReference type="InterPro" id="IPR055323">
    <property type="entry name" value="C57A10.07/YOR238W"/>
</dbReference>
<organism>
    <name type="scientific">Serpula lacrymans var. lacrymans (strain S7.9)</name>
    <name type="common">Dry rot fungus</name>
    <dbReference type="NCBI Taxonomy" id="578457"/>
    <lineage>
        <taxon>Eukaryota</taxon>
        <taxon>Fungi</taxon>
        <taxon>Dikarya</taxon>
        <taxon>Basidiomycota</taxon>
        <taxon>Agaricomycotina</taxon>
        <taxon>Agaricomycetes</taxon>
        <taxon>Agaricomycetidae</taxon>
        <taxon>Boletales</taxon>
        <taxon>Coniophorineae</taxon>
        <taxon>Serpulaceae</taxon>
        <taxon>Serpula</taxon>
    </lineage>
</organism>
<dbReference type="PANTHER" id="PTHR28110">
    <property type="entry name" value="TRANSMEMBRANE PROTEIN"/>
    <property type="match status" value="1"/>
</dbReference>
<keyword evidence="1" id="KW-0472">Membrane</keyword>